<evidence type="ECO:0000313" key="2">
    <source>
        <dbReference type="Proteomes" id="UP000244906"/>
    </source>
</evidence>
<sequence>MNGLKQNKVLFSNHTAKYDVAICELLVILAREWREPSDREVSRQVMCVRNNLLSLVNGSQWPIESIGYGLNKNIPNRSIFLTKG</sequence>
<comment type="caution">
    <text evidence="1">The sequence shown here is derived from an EMBL/GenBank/DDBJ whole genome shotgun (WGS) entry which is preliminary data.</text>
</comment>
<evidence type="ECO:0000313" key="1">
    <source>
        <dbReference type="EMBL" id="PVZ69601.1"/>
    </source>
</evidence>
<gene>
    <name evidence="1" type="ORF">DC094_09850</name>
</gene>
<dbReference type="EMBL" id="QDDL01000003">
    <property type="protein sequence ID" value="PVZ69601.1"/>
    <property type="molecule type" value="Genomic_DNA"/>
</dbReference>
<proteinExistence type="predicted"/>
<dbReference type="Proteomes" id="UP000244906">
    <property type="component" value="Unassembled WGS sequence"/>
</dbReference>
<accession>A0A2V1GV86</accession>
<protein>
    <submittedName>
        <fullName evidence="1">Uncharacterized protein</fullName>
    </submittedName>
</protein>
<organism evidence="1 2">
    <name type="scientific">Pelagibaculum spongiae</name>
    <dbReference type="NCBI Taxonomy" id="2080658"/>
    <lineage>
        <taxon>Bacteria</taxon>
        <taxon>Pseudomonadati</taxon>
        <taxon>Pseudomonadota</taxon>
        <taxon>Gammaproteobacteria</taxon>
        <taxon>Oceanospirillales</taxon>
        <taxon>Pelagibaculum</taxon>
    </lineage>
</organism>
<dbReference type="AlphaFoldDB" id="A0A2V1GV86"/>
<name>A0A2V1GV86_9GAMM</name>
<keyword evidence="2" id="KW-1185">Reference proteome</keyword>
<reference evidence="1 2" key="1">
    <citation type="submission" date="2018-04" db="EMBL/GenBank/DDBJ databases">
        <title>Thalassorhabdus spongiae gen. nov., sp. nov., isolated from a marine sponge in South-West Iceland.</title>
        <authorList>
            <person name="Knobloch S."/>
            <person name="Daussin A."/>
            <person name="Johannsson R."/>
            <person name="Marteinsson V.T."/>
        </authorList>
    </citation>
    <scope>NUCLEOTIDE SEQUENCE [LARGE SCALE GENOMIC DNA]</scope>
    <source>
        <strain evidence="1 2">Hp12</strain>
    </source>
</reference>